<keyword evidence="4" id="KW-1185">Reference proteome</keyword>
<feature type="region of interest" description="Disordered" evidence="1">
    <location>
        <begin position="297"/>
        <end position="350"/>
    </location>
</feature>
<evidence type="ECO:0000313" key="3">
    <source>
        <dbReference type="EMBL" id="KAK1643131.1"/>
    </source>
</evidence>
<gene>
    <name evidence="3" type="ORF">QYE76_060936</name>
</gene>
<evidence type="ECO:0000259" key="2">
    <source>
        <dbReference type="Pfam" id="PF14392"/>
    </source>
</evidence>
<sequence length="350" mass="38401">MAGQVGSDMPLEDLLRSLNLKGEDIAGITVAKAEVESLRADTKWMAVMRLLSPKPFSVTSLKKTMKFAWAPAQEIHDVPELYRKKSIITNLAESVGTVITVDMNSSRVDGGDFVRVRVWLDVRKELTRFVTIKPEGEPAVIMRVKYEKVPRYCAVCGLLGHVQEECGTGVHAPGAVGFGKWMLADTAWNRTQIHGEEGMRGQSRGMNQDAASKGRGAGRSGRGFASRGGGRTRGQDRGAAPVIHENRKRNSTDARLEASPVKDGQNVTAPPLMLTWKEPGVIGMEDSTKVQRHLIMEKEDGGQRYEPRSGTPPPPPSAREQKRSKKHSTPKKDKNELGSAGSVEEHCRDQ</sequence>
<organism evidence="3 4">
    <name type="scientific">Lolium multiflorum</name>
    <name type="common">Italian ryegrass</name>
    <name type="synonym">Lolium perenne subsp. multiflorum</name>
    <dbReference type="NCBI Taxonomy" id="4521"/>
    <lineage>
        <taxon>Eukaryota</taxon>
        <taxon>Viridiplantae</taxon>
        <taxon>Streptophyta</taxon>
        <taxon>Embryophyta</taxon>
        <taxon>Tracheophyta</taxon>
        <taxon>Spermatophyta</taxon>
        <taxon>Magnoliopsida</taxon>
        <taxon>Liliopsida</taxon>
        <taxon>Poales</taxon>
        <taxon>Poaceae</taxon>
        <taxon>BOP clade</taxon>
        <taxon>Pooideae</taxon>
        <taxon>Poodae</taxon>
        <taxon>Poeae</taxon>
        <taxon>Poeae Chloroplast Group 2 (Poeae type)</taxon>
        <taxon>Loliodinae</taxon>
        <taxon>Loliinae</taxon>
        <taxon>Lolium</taxon>
    </lineage>
</organism>
<dbReference type="AlphaFoldDB" id="A0AAD8RZT2"/>
<dbReference type="PANTHER" id="PTHR31286:SF167">
    <property type="entry name" value="OS09G0268800 PROTEIN"/>
    <property type="match status" value="1"/>
</dbReference>
<feature type="compositionally biased region" description="Gly residues" evidence="1">
    <location>
        <begin position="215"/>
        <end position="232"/>
    </location>
</feature>
<name>A0AAD8RZT2_LOLMU</name>
<accession>A0AAD8RZT2</accession>
<dbReference type="PANTHER" id="PTHR31286">
    <property type="entry name" value="GLYCINE-RICH CELL WALL STRUCTURAL PROTEIN 1.8-LIKE"/>
    <property type="match status" value="1"/>
</dbReference>
<dbReference type="Pfam" id="PF14392">
    <property type="entry name" value="zf-CCHC_4"/>
    <property type="match status" value="1"/>
</dbReference>
<dbReference type="Proteomes" id="UP001231189">
    <property type="component" value="Unassembled WGS sequence"/>
</dbReference>
<feature type="compositionally biased region" description="Basic and acidic residues" evidence="1">
    <location>
        <begin position="297"/>
        <end position="307"/>
    </location>
</feature>
<dbReference type="EMBL" id="JAUUTY010000004">
    <property type="protein sequence ID" value="KAK1643131.1"/>
    <property type="molecule type" value="Genomic_DNA"/>
</dbReference>
<dbReference type="InterPro" id="IPR025836">
    <property type="entry name" value="Zn_knuckle_CX2CX4HX4C"/>
</dbReference>
<feature type="region of interest" description="Disordered" evidence="1">
    <location>
        <begin position="195"/>
        <end position="272"/>
    </location>
</feature>
<feature type="domain" description="Zinc knuckle CX2CX4HX4C" evidence="2">
    <location>
        <begin position="120"/>
        <end position="166"/>
    </location>
</feature>
<evidence type="ECO:0000313" key="4">
    <source>
        <dbReference type="Proteomes" id="UP001231189"/>
    </source>
</evidence>
<feature type="compositionally biased region" description="Basic and acidic residues" evidence="1">
    <location>
        <begin position="244"/>
        <end position="256"/>
    </location>
</feature>
<comment type="caution">
    <text evidence="3">The sequence shown here is derived from an EMBL/GenBank/DDBJ whole genome shotgun (WGS) entry which is preliminary data.</text>
</comment>
<reference evidence="3" key="1">
    <citation type="submission" date="2023-07" db="EMBL/GenBank/DDBJ databases">
        <title>A chromosome-level genome assembly of Lolium multiflorum.</title>
        <authorList>
            <person name="Chen Y."/>
            <person name="Copetti D."/>
            <person name="Kolliker R."/>
            <person name="Studer B."/>
        </authorList>
    </citation>
    <scope>NUCLEOTIDE SEQUENCE</scope>
    <source>
        <strain evidence="3">02402/16</strain>
        <tissue evidence="3">Leaf</tissue>
    </source>
</reference>
<evidence type="ECO:0000256" key="1">
    <source>
        <dbReference type="SAM" id="MobiDB-lite"/>
    </source>
</evidence>
<proteinExistence type="predicted"/>
<dbReference type="InterPro" id="IPR040256">
    <property type="entry name" value="At4g02000-like"/>
</dbReference>
<protein>
    <recommendedName>
        <fullName evidence="2">Zinc knuckle CX2CX4HX4C domain-containing protein</fullName>
    </recommendedName>
</protein>